<dbReference type="EMBL" id="AF268042">
    <property type="protein sequence ID" value="AAF80113.1"/>
    <property type="molecule type" value="Genomic_DNA"/>
</dbReference>
<feature type="non-terminal residue" evidence="2">
    <location>
        <position position="1"/>
    </location>
</feature>
<feature type="compositionally biased region" description="Basic and acidic residues" evidence="1">
    <location>
        <begin position="27"/>
        <end position="37"/>
    </location>
</feature>
<reference evidence="2" key="1">
    <citation type="journal article" date="2000" name="Virus Genes">
        <title>Characterization of the DNA polymerase loci of porcine cytomegaloviruses from diverse geographic origins.</title>
        <authorList>
            <person name="Goltz M."/>
            <person name="Widen F."/>
            <person name="Banks M."/>
            <person name="Belak S."/>
            <person name="Ehlers B."/>
        </authorList>
    </citation>
    <scope>NUCLEOTIDE SEQUENCE</scope>
    <source>
        <strain evidence="2">489</strain>
    </source>
</reference>
<protein>
    <submittedName>
        <fullName evidence="2">ORF 36-like protein</fullName>
    </submittedName>
</protein>
<organism evidence="2">
    <name type="scientific">Suid betaherpesvirus 2</name>
    <dbReference type="NCBI Taxonomy" id="1608255"/>
    <lineage>
        <taxon>Viruses</taxon>
        <taxon>Duplodnaviria</taxon>
        <taxon>Heunggongvirae</taxon>
        <taxon>Peploviricota</taxon>
        <taxon>Herviviricetes</taxon>
        <taxon>Herpesvirales</taxon>
        <taxon>Orthoherpesviridae</taxon>
        <taxon>Betaherpesvirinae</taxon>
        <taxon>Roseolovirus</taxon>
        <taxon>Roseolovirus suidbeta2</taxon>
    </lineage>
</organism>
<evidence type="ECO:0000256" key="1">
    <source>
        <dbReference type="SAM" id="MobiDB-lite"/>
    </source>
</evidence>
<name>Q9IFI1_9BETA</name>
<accession>Q9IFI1</accession>
<proteinExistence type="predicted"/>
<evidence type="ECO:0000313" key="2">
    <source>
        <dbReference type="EMBL" id="AAF80113.1"/>
    </source>
</evidence>
<sequence length="71" mass="8187">HLIPCSSVKFIPGTVLHIPRRRAKRHEGHDLPSERLQHQSSQRTVVIYTNIQGISGRQENFQGENDPTRVY</sequence>
<feature type="region of interest" description="Disordered" evidence="1">
    <location>
        <begin position="21"/>
        <end position="41"/>
    </location>
</feature>